<dbReference type="EMBL" id="CP017316">
    <property type="protein sequence ID" value="AOT60100.1"/>
    <property type="molecule type" value="Genomic_DNA"/>
</dbReference>
<dbReference type="InterPro" id="IPR000835">
    <property type="entry name" value="HTH_MarR-typ"/>
</dbReference>
<evidence type="ECO:0000259" key="5">
    <source>
        <dbReference type="Pfam" id="PF12802"/>
    </source>
</evidence>
<proteinExistence type="predicted"/>
<dbReference type="GO" id="GO:0003700">
    <property type="term" value="F:DNA-binding transcription factor activity"/>
    <property type="evidence" value="ECO:0007669"/>
    <property type="project" value="InterPro"/>
</dbReference>
<dbReference type="SUPFAM" id="SSF46785">
    <property type="entry name" value="Winged helix' DNA-binding domain"/>
    <property type="match status" value="1"/>
</dbReference>
<evidence type="ECO:0000256" key="2">
    <source>
        <dbReference type="ARBA" id="ARBA00023125"/>
    </source>
</evidence>
<keyword evidence="7" id="KW-1185">Reference proteome</keyword>
<feature type="compositionally biased region" description="Basic and acidic residues" evidence="4">
    <location>
        <begin position="62"/>
        <end position="74"/>
    </location>
</feature>
<evidence type="ECO:0000313" key="7">
    <source>
        <dbReference type="Proteomes" id="UP000095349"/>
    </source>
</evidence>
<keyword evidence="2" id="KW-0238">DNA-binding</keyword>
<dbReference type="PANTHER" id="PTHR38465:SF2">
    <property type="entry name" value="HTH-TYPE TRANSCRIPTIONAL REGULATOR MMPR5"/>
    <property type="match status" value="1"/>
</dbReference>
<evidence type="ECO:0000313" key="6">
    <source>
        <dbReference type="EMBL" id="AOT60100.1"/>
    </source>
</evidence>
<dbReference type="PATRIC" id="fig|285473.5.peg.3093"/>
<protein>
    <submittedName>
        <fullName evidence="6">MarR family protein</fullName>
    </submittedName>
</protein>
<dbReference type="AlphaFoldDB" id="A0A1D8G3T2"/>
<dbReference type="GO" id="GO:0003677">
    <property type="term" value="F:DNA binding"/>
    <property type="evidence" value="ECO:0007669"/>
    <property type="project" value="UniProtKB-KW"/>
</dbReference>
<evidence type="ECO:0000256" key="3">
    <source>
        <dbReference type="ARBA" id="ARBA00023163"/>
    </source>
</evidence>
<evidence type="ECO:0000256" key="4">
    <source>
        <dbReference type="SAM" id="MobiDB-lite"/>
    </source>
</evidence>
<dbReference type="InterPro" id="IPR052362">
    <property type="entry name" value="HTH-GbsR_regulator"/>
</dbReference>
<keyword evidence="3" id="KW-0804">Transcription</keyword>
<dbReference type="InterPro" id="IPR036390">
    <property type="entry name" value="WH_DNA-bd_sf"/>
</dbReference>
<accession>A0A1D8G3T2</accession>
<evidence type="ECO:0000256" key="1">
    <source>
        <dbReference type="ARBA" id="ARBA00023015"/>
    </source>
</evidence>
<sequence length="230" mass="24830">MSTDDRLAEADDQRLAAETGDRTPRTGDRLAGIDGPLAERGGEAAGGGLAGRKEASALGTAGRDEEAVGPAGRDEEAVSRFVERFAGELAQAGMQRMAARVFAALLVSDGAALTAAELGERLRISPAAVSGAVRYLTQVNMIGRERDPGSRRERYVLHEGMWYEIFTRRDEILNRWQKTLLEGAATLGPGTAAGVRLSETAEFFQFLNEGLLQLMERWRERKSLGSPPPS</sequence>
<feature type="compositionally biased region" description="Basic and acidic residues" evidence="4">
    <location>
        <begin position="1"/>
        <end position="28"/>
    </location>
</feature>
<name>A0A1D8G3T2_9ACTN</name>
<dbReference type="Pfam" id="PF12802">
    <property type="entry name" value="MarR_2"/>
    <property type="match status" value="1"/>
</dbReference>
<reference evidence="6 7" key="1">
    <citation type="submission" date="2016-09" db="EMBL/GenBank/DDBJ databases">
        <title>Streptomyces rubrolavendulae MJM4426 Genome sequencing and assembly.</title>
        <authorList>
            <person name="Kim J.-G."/>
        </authorList>
    </citation>
    <scope>NUCLEOTIDE SEQUENCE [LARGE SCALE GENOMIC DNA]</scope>
    <source>
        <strain evidence="6 7">MJM4426</strain>
    </source>
</reference>
<dbReference type="STRING" id="285473.A4G23_02964"/>
<dbReference type="Proteomes" id="UP000095349">
    <property type="component" value="Chromosome"/>
</dbReference>
<dbReference type="KEGG" id="srn:A4G23_02964"/>
<organism evidence="6 7">
    <name type="scientific">Streptomyces rubrolavendulae</name>
    <dbReference type="NCBI Taxonomy" id="285473"/>
    <lineage>
        <taxon>Bacteria</taxon>
        <taxon>Bacillati</taxon>
        <taxon>Actinomycetota</taxon>
        <taxon>Actinomycetes</taxon>
        <taxon>Kitasatosporales</taxon>
        <taxon>Streptomycetaceae</taxon>
        <taxon>Streptomyces</taxon>
    </lineage>
</organism>
<dbReference type="InterPro" id="IPR036388">
    <property type="entry name" value="WH-like_DNA-bd_sf"/>
</dbReference>
<dbReference type="PANTHER" id="PTHR38465">
    <property type="entry name" value="HTH-TYPE TRANSCRIPTIONAL REGULATOR MJ1563-RELATED"/>
    <property type="match status" value="1"/>
</dbReference>
<gene>
    <name evidence="6" type="ORF">A4G23_02964</name>
</gene>
<feature type="region of interest" description="Disordered" evidence="4">
    <location>
        <begin position="1"/>
        <end position="74"/>
    </location>
</feature>
<feature type="domain" description="HTH marR-type" evidence="5">
    <location>
        <begin position="93"/>
        <end position="153"/>
    </location>
</feature>
<keyword evidence="1" id="KW-0805">Transcription regulation</keyword>
<dbReference type="Gene3D" id="1.10.10.10">
    <property type="entry name" value="Winged helix-like DNA-binding domain superfamily/Winged helix DNA-binding domain"/>
    <property type="match status" value="1"/>
</dbReference>